<dbReference type="KEGG" id="pbro:HOP40_31845"/>
<organism evidence="4 5">
    <name type="scientific">Pseudonocardia broussonetiae</name>
    <dbReference type="NCBI Taxonomy" id="2736640"/>
    <lineage>
        <taxon>Bacteria</taxon>
        <taxon>Bacillati</taxon>
        <taxon>Actinomycetota</taxon>
        <taxon>Actinomycetes</taxon>
        <taxon>Pseudonocardiales</taxon>
        <taxon>Pseudonocardiaceae</taxon>
        <taxon>Pseudonocardia</taxon>
    </lineage>
</organism>
<reference evidence="4 5" key="1">
    <citation type="submission" date="2020-05" db="EMBL/GenBank/DDBJ databases">
        <authorList>
            <person name="Mo P."/>
        </authorList>
    </citation>
    <scope>NUCLEOTIDE SEQUENCE [LARGE SCALE GENOMIC DNA]</scope>
    <source>
        <strain evidence="4 5">Gen01</strain>
    </source>
</reference>
<dbReference type="GO" id="GO:0005524">
    <property type="term" value="F:ATP binding"/>
    <property type="evidence" value="ECO:0007669"/>
    <property type="project" value="UniProtKB-KW"/>
</dbReference>
<dbReference type="SUPFAM" id="SSF46894">
    <property type="entry name" value="C-terminal effector domain of the bipartite response regulators"/>
    <property type="match status" value="1"/>
</dbReference>
<gene>
    <name evidence="4" type="ORF">HOP40_31845</name>
</gene>
<dbReference type="PROSITE" id="PS50043">
    <property type="entry name" value="HTH_LUXR_2"/>
    <property type="match status" value="1"/>
</dbReference>
<feature type="domain" description="HTH luxR-type" evidence="3">
    <location>
        <begin position="838"/>
        <end position="903"/>
    </location>
</feature>
<evidence type="ECO:0000256" key="2">
    <source>
        <dbReference type="ARBA" id="ARBA00022840"/>
    </source>
</evidence>
<dbReference type="InterPro" id="IPR036388">
    <property type="entry name" value="WH-like_DNA-bd_sf"/>
</dbReference>
<evidence type="ECO:0000313" key="5">
    <source>
        <dbReference type="Proteomes" id="UP000505377"/>
    </source>
</evidence>
<keyword evidence="1" id="KW-0547">Nucleotide-binding</keyword>
<evidence type="ECO:0000313" key="4">
    <source>
        <dbReference type="EMBL" id="QJY49796.1"/>
    </source>
</evidence>
<dbReference type="InterPro" id="IPR027417">
    <property type="entry name" value="P-loop_NTPase"/>
</dbReference>
<evidence type="ECO:0000259" key="3">
    <source>
        <dbReference type="PROSITE" id="PS50043"/>
    </source>
</evidence>
<dbReference type="PANTHER" id="PTHR16305:SF35">
    <property type="entry name" value="TRANSCRIPTIONAL ACTIVATOR DOMAIN"/>
    <property type="match status" value="1"/>
</dbReference>
<accession>A0A6M6JRL0</accession>
<dbReference type="InterPro" id="IPR041664">
    <property type="entry name" value="AAA_16"/>
</dbReference>
<keyword evidence="2" id="KW-0067">ATP-binding</keyword>
<dbReference type="GO" id="GO:0004016">
    <property type="term" value="F:adenylate cyclase activity"/>
    <property type="evidence" value="ECO:0007669"/>
    <property type="project" value="TreeGrafter"/>
</dbReference>
<dbReference type="PANTHER" id="PTHR16305">
    <property type="entry name" value="TESTICULAR SOLUBLE ADENYLYL CYCLASE"/>
    <property type="match status" value="1"/>
</dbReference>
<dbReference type="SUPFAM" id="SSF52540">
    <property type="entry name" value="P-loop containing nucleoside triphosphate hydrolases"/>
    <property type="match status" value="1"/>
</dbReference>
<dbReference type="PROSITE" id="PS00622">
    <property type="entry name" value="HTH_LUXR_1"/>
    <property type="match status" value="1"/>
</dbReference>
<dbReference type="RefSeq" id="WP_172166486.1">
    <property type="nucleotide sequence ID" value="NZ_CP053564.1"/>
</dbReference>
<dbReference type="Gene3D" id="1.25.40.10">
    <property type="entry name" value="Tetratricopeptide repeat domain"/>
    <property type="match status" value="1"/>
</dbReference>
<dbReference type="GO" id="GO:0005737">
    <property type="term" value="C:cytoplasm"/>
    <property type="evidence" value="ECO:0007669"/>
    <property type="project" value="TreeGrafter"/>
</dbReference>
<dbReference type="SUPFAM" id="SSF48452">
    <property type="entry name" value="TPR-like"/>
    <property type="match status" value="1"/>
</dbReference>
<dbReference type="Pfam" id="PF00196">
    <property type="entry name" value="GerE"/>
    <property type="match status" value="1"/>
</dbReference>
<evidence type="ECO:0000256" key="1">
    <source>
        <dbReference type="ARBA" id="ARBA00022741"/>
    </source>
</evidence>
<dbReference type="Proteomes" id="UP000505377">
    <property type="component" value="Chromosome"/>
</dbReference>
<name>A0A6M6JRL0_9PSEU</name>
<sequence>MIVAMDGRPGHRDPLALDRAVFVGRDRELAVLAGHLAQACAGRSQVVVVEGEPGTGKTALVQAFLDGLEPGAAVLRASGEQAEETVSYGIVEQLARAVERVGGGPGTVVHAADEPPVAGAALVALLDRLRGHDGPVVISVDDGHWADVPSLQALVFALRRLGSDRVLTVVAVRPHDGGRSDRLRALATGDRGRTLRLGGLGVDDLVALGRALGSGELPPPAARRLHAHTGGVPLHVRALFEEVDPAALRSAEGPLPSPVSYSVLVLGRLSQCPPGARAVVAAAAVLGEHCRLADAVELAGESGAEVVAPAVTAKLLTTSAAPGGPVLRFPHALVRAAVYHDMDLGVRMRLHARAAGIVGTPDDVLRHRVAAAGGSDPALAGDLRALAAAQVDRGERSRAAATLVSAAGLFPDAAERSRCLLDAVELLVLAGERSRAAELARAVPGGGSAHESFVRALLAFTAGRTAEAERLLLAAWAAAADAEPGFRAGICDALCHLYYLQLRAAESVEWGNRALAVDPDQSVSLVTSLALAGRSLAPAAQLSTAVARGARLLWTEDHAGAVTELSAAVTALRAGGMFVASLHAQGYLALARHRMGAFDAAVADAEEAVALAEDSEQDWMLARLHSYAAMPHAARGDRERADAHVAAATAAAAATGLPLDRVGATVAAAHVADARGAHARVVELLVPLAEAASGRAAEPGVSSWPCMLADALVHLGRPDEAERVLGPFERRAEELGRGVALAAASRVRGRLQAARGDAAGAERALRRAAEHARSGTELDVALTDLAHGALLRRAGRRRAAADALGSARAVLARLGAGPALARCDEELAACGLHPVRGTDRAPGALTPRELRVARLAASGMSNPEVAAELIVSLNTVEFHLRNVYAKLGIRSRARLADRLDAPHRGALRGADGG</sequence>
<dbReference type="PRINTS" id="PR00038">
    <property type="entry name" value="HTHLUXR"/>
</dbReference>
<protein>
    <submittedName>
        <fullName evidence="4">AAA family ATPase</fullName>
    </submittedName>
</protein>
<dbReference type="InterPro" id="IPR000792">
    <property type="entry name" value="Tscrpt_reg_LuxR_C"/>
</dbReference>
<dbReference type="AlphaFoldDB" id="A0A6M6JRL0"/>
<dbReference type="SMART" id="SM00421">
    <property type="entry name" value="HTH_LUXR"/>
    <property type="match status" value="1"/>
</dbReference>
<keyword evidence="5" id="KW-1185">Reference proteome</keyword>
<dbReference type="GO" id="GO:0003677">
    <property type="term" value="F:DNA binding"/>
    <property type="evidence" value="ECO:0007669"/>
    <property type="project" value="InterPro"/>
</dbReference>
<dbReference type="InterPro" id="IPR011990">
    <property type="entry name" value="TPR-like_helical_dom_sf"/>
</dbReference>
<dbReference type="CDD" id="cd06170">
    <property type="entry name" value="LuxR_C_like"/>
    <property type="match status" value="1"/>
</dbReference>
<dbReference type="InterPro" id="IPR016032">
    <property type="entry name" value="Sig_transdc_resp-reg_C-effctor"/>
</dbReference>
<dbReference type="Gene3D" id="1.10.10.10">
    <property type="entry name" value="Winged helix-like DNA-binding domain superfamily/Winged helix DNA-binding domain"/>
    <property type="match status" value="1"/>
</dbReference>
<dbReference type="EMBL" id="CP053564">
    <property type="protein sequence ID" value="QJY49796.1"/>
    <property type="molecule type" value="Genomic_DNA"/>
</dbReference>
<dbReference type="Pfam" id="PF13191">
    <property type="entry name" value="AAA_16"/>
    <property type="match status" value="1"/>
</dbReference>
<proteinExistence type="predicted"/>
<dbReference type="Gene3D" id="3.40.50.300">
    <property type="entry name" value="P-loop containing nucleotide triphosphate hydrolases"/>
    <property type="match status" value="1"/>
</dbReference>
<dbReference type="GO" id="GO:0006355">
    <property type="term" value="P:regulation of DNA-templated transcription"/>
    <property type="evidence" value="ECO:0007669"/>
    <property type="project" value="InterPro"/>
</dbReference>